<accession>A0A5C3LIW8</accession>
<dbReference type="AlphaFoldDB" id="A0A5C3LIW8"/>
<proteinExistence type="predicted"/>
<evidence type="ECO:0000256" key="1">
    <source>
        <dbReference type="SAM" id="MobiDB-lite"/>
    </source>
</evidence>
<gene>
    <name evidence="2" type="ORF">BDQ12DRAFT_692260</name>
</gene>
<dbReference type="EMBL" id="ML213668">
    <property type="protein sequence ID" value="TFK32652.1"/>
    <property type="molecule type" value="Genomic_DNA"/>
</dbReference>
<sequence>MVHKRPPAGSPAFVLRMHSSRQSGNSWGWGEEGDTYSMQSRCPGTREDSEKRSGACSKSKKVDTAVPGNLQKARKSKKV</sequence>
<organism evidence="2 3">
    <name type="scientific">Crucibulum laeve</name>
    <dbReference type="NCBI Taxonomy" id="68775"/>
    <lineage>
        <taxon>Eukaryota</taxon>
        <taxon>Fungi</taxon>
        <taxon>Dikarya</taxon>
        <taxon>Basidiomycota</taxon>
        <taxon>Agaricomycotina</taxon>
        <taxon>Agaricomycetes</taxon>
        <taxon>Agaricomycetidae</taxon>
        <taxon>Agaricales</taxon>
        <taxon>Agaricineae</taxon>
        <taxon>Nidulariaceae</taxon>
        <taxon>Crucibulum</taxon>
    </lineage>
</organism>
<feature type="compositionally biased region" description="Basic and acidic residues" evidence="1">
    <location>
        <begin position="44"/>
        <end position="53"/>
    </location>
</feature>
<protein>
    <submittedName>
        <fullName evidence="2">Uncharacterized protein</fullName>
    </submittedName>
</protein>
<dbReference type="Proteomes" id="UP000308652">
    <property type="component" value="Unassembled WGS sequence"/>
</dbReference>
<evidence type="ECO:0000313" key="2">
    <source>
        <dbReference type="EMBL" id="TFK32652.1"/>
    </source>
</evidence>
<reference evidence="2 3" key="1">
    <citation type="journal article" date="2019" name="Nat. Ecol. Evol.">
        <title>Megaphylogeny resolves global patterns of mushroom evolution.</title>
        <authorList>
            <person name="Varga T."/>
            <person name="Krizsan K."/>
            <person name="Foldi C."/>
            <person name="Dima B."/>
            <person name="Sanchez-Garcia M."/>
            <person name="Sanchez-Ramirez S."/>
            <person name="Szollosi G.J."/>
            <person name="Szarkandi J.G."/>
            <person name="Papp V."/>
            <person name="Albert L."/>
            <person name="Andreopoulos W."/>
            <person name="Angelini C."/>
            <person name="Antonin V."/>
            <person name="Barry K.W."/>
            <person name="Bougher N.L."/>
            <person name="Buchanan P."/>
            <person name="Buyck B."/>
            <person name="Bense V."/>
            <person name="Catcheside P."/>
            <person name="Chovatia M."/>
            <person name="Cooper J."/>
            <person name="Damon W."/>
            <person name="Desjardin D."/>
            <person name="Finy P."/>
            <person name="Geml J."/>
            <person name="Haridas S."/>
            <person name="Hughes K."/>
            <person name="Justo A."/>
            <person name="Karasinski D."/>
            <person name="Kautmanova I."/>
            <person name="Kiss B."/>
            <person name="Kocsube S."/>
            <person name="Kotiranta H."/>
            <person name="LaButti K.M."/>
            <person name="Lechner B.E."/>
            <person name="Liimatainen K."/>
            <person name="Lipzen A."/>
            <person name="Lukacs Z."/>
            <person name="Mihaltcheva S."/>
            <person name="Morgado L.N."/>
            <person name="Niskanen T."/>
            <person name="Noordeloos M.E."/>
            <person name="Ohm R.A."/>
            <person name="Ortiz-Santana B."/>
            <person name="Ovrebo C."/>
            <person name="Racz N."/>
            <person name="Riley R."/>
            <person name="Savchenko A."/>
            <person name="Shiryaev A."/>
            <person name="Soop K."/>
            <person name="Spirin V."/>
            <person name="Szebenyi C."/>
            <person name="Tomsovsky M."/>
            <person name="Tulloss R.E."/>
            <person name="Uehling J."/>
            <person name="Grigoriev I.V."/>
            <person name="Vagvolgyi C."/>
            <person name="Papp T."/>
            <person name="Martin F.M."/>
            <person name="Miettinen O."/>
            <person name="Hibbett D.S."/>
            <person name="Nagy L.G."/>
        </authorList>
    </citation>
    <scope>NUCLEOTIDE SEQUENCE [LARGE SCALE GENOMIC DNA]</scope>
    <source>
        <strain evidence="2 3">CBS 166.37</strain>
    </source>
</reference>
<name>A0A5C3LIW8_9AGAR</name>
<evidence type="ECO:0000313" key="3">
    <source>
        <dbReference type="Proteomes" id="UP000308652"/>
    </source>
</evidence>
<keyword evidence="3" id="KW-1185">Reference proteome</keyword>
<feature type="region of interest" description="Disordered" evidence="1">
    <location>
        <begin position="1"/>
        <end position="79"/>
    </location>
</feature>